<keyword evidence="3" id="KW-1185">Reference proteome</keyword>
<dbReference type="CDD" id="cd00038">
    <property type="entry name" value="CAP_ED"/>
    <property type="match status" value="1"/>
</dbReference>
<name>A0ABW4K092_9HYPH</name>
<dbReference type="PANTHER" id="PTHR24567:SF68">
    <property type="entry name" value="DNA-BINDING TRANSCRIPTIONAL DUAL REGULATOR CRP"/>
    <property type="match status" value="1"/>
</dbReference>
<organism evidence="2 3">
    <name type="scientific">Roseibium aestuarii</name>
    <dbReference type="NCBI Taxonomy" id="2600299"/>
    <lineage>
        <taxon>Bacteria</taxon>
        <taxon>Pseudomonadati</taxon>
        <taxon>Pseudomonadota</taxon>
        <taxon>Alphaproteobacteria</taxon>
        <taxon>Hyphomicrobiales</taxon>
        <taxon>Stappiaceae</taxon>
        <taxon>Roseibium</taxon>
    </lineage>
</organism>
<evidence type="ECO:0000259" key="1">
    <source>
        <dbReference type="PROSITE" id="PS50042"/>
    </source>
</evidence>
<dbReference type="InterPro" id="IPR014710">
    <property type="entry name" value="RmlC-like_jellyroll"/>
</dbReference>
<dbReference type="InterPro" id="IPR018490">
    <property type="entry name" value="cNMP-bd_dom_sf"/>
</dbReference>
<evidence type="ECO:0000313" key="3">
    <source>
        <dbReference type="Proteomes" id="UP001597327"/>
    </source>
</evidence>
<evidence type="ECO:0000313" key="2">
    <source>
        <dbReference type="EMBL" id="MFD1697675.1"/>
    </source>
</evidence>
<sequence>MSLTEDIVLLQQIPVFADFADDHLRLLAFSAESMDYRSGSTLFDEGERADGGMVVASGSVSLRKRGPEGYDEVDVAPTGTLLGETALLVDTKRPCRAVAVGAVRVIRIRRALFKRMVQEYPELAKQLFDKQAARYQQTVAALKPIGERIEDLRRLAGDQVD</sequence>
<dbReference type="InterPro" id="IPR000595">
    <property type="entry name" value="cNMP-bd_dom"/>
</dbReference>
<proteinExistence type="predicted"/>
<comment type="caution">
    <text evidence="2">The sequence shown here is derived from an EMBL/GenBank/DDBJ whole genome shotgun (WGS) entry which is preliminary data.</text>
</comment>
<dbReference type="Gene3D" id="2.60.120.10">
    <property type="entry name" value="Jelly Rolls"/>
    <property type="match status" value="1"/>
</dbReference>
<dbReference type="Proteomes" id="UP001597327">
    <property type="component" value="Unassembled WGS sequence"/>
</dbReference>
<feature type="domain" description="Cyclic nucleotide-binding" evidence="1">
    <location>
        <begin position="15"/>
        <end position="134"/>
    </location>
</feature>
<gene>
    <name evidence="2" type="ORF">ACFSC7_19315</name>
</gene>
<accession>A0ABW4K092</accession>
<dbReference type="InterPro" id="IPR050397">
    <property type="entry name" value="Env_Response_Regulators"/>
</dbReference>
<dbReference type="EMBL" id="JBHUFA010000016">
    <property type="protein sequence ID" value="MFD1697675.1"/>
    <property type="molecule type" value="Genomic_DNA"/>
</dbReference>
<reference evidence="3" key="1">
    <citation type="journal article" date="2019" name="Int. J. Syst. Evol. Microbiol.">
        <title>The Global Catalogue of Microorganisms (GCM) 10K type strain sequencing project: providing services to taxonomists for standard genome sequencing and annotation.</title>
        <authorList>
            <consortium name="The Broad Institute Genomics Platform"/>
            <consortium name="The Broad Institute Genome Sequencing Center for Infectious Disease"/>
            <person name="Wu L."/>
            <person name="Ma J."/>
        </authorList>
    </citation>
    <scope>NUCLEOTIDE SEQUENCE [LARGE SCALE GENOMIC DNA]</scope>
    <source>
        <strain evidence="3">JCM 3369</strain>
    </source>
</reference>
<dbReference type="SMART" id="SM00100">
    <property type="entry name" value="cNMP"/>
    <property type="match status" value="1"/>
</dbReference>
<dbReference type="PANTHER" id="PTHR24567">
    <property type="entry name" value="CRP FAMILY TRANSCRIPTIONAL REGULATORY PROTEIN"/>
    <property type="match status" value="1"/>
</dbReference>
<dbReference type="RefSeq" id="WP_149893162.1">
    <property type="nucleotide sequence ID" value="NZ_JBHUFA010000016.1"/>
</dbReference>
<protein>
    <submittedName>
        <fullName evidence="2">Crp/Fnr family transcriptional regulator</fullName>
    </submittedName>
</protein>
<dbReference type="PROSITE" id="PS50042">
    <property type="entry name" value="CNMP_BINDING_3"/>
    <property type="match status" value="1"/>
</dbReference>
<dbReference type="Pfam" id="PF00027">
    <property type="entry name" value="cNMP_binding"/>
    <property type="match status" value="1"/>
</dbReference>
<dbReference type="SUPFAM" id="SSF51206">
    <property type="entry name" value="cAMP-binding domain-like"/>
    <property type="match status" value="1"/>
</dbReference>